<feature type="chain" id="PRO_5002216247" evidence="1">
    <location>
        <begin position="20"/>
        <end position="147"/>
    </location>
</feature>
<reference evidence="3" key="2">
    <citation type="submission" date="2015-01" db="EMBL/GenBank/DDBJ databases">
        <title>Evolutionary Origins and Diversification of the Mycorrhizal Mutualists.</title>
        <authorList>
            <consortium name="DOE Joint Genome Institute"/>
            <consortium name="Mycorrhizal Genomics Consortium"/>
            <person name="Kohler A."/>
            <person name="Kuo A."/>
            <person name="Nagy L.G."/>
            <person name="Floudas D."/>
            <person name="Copeland A."/>
            <person name="Barry K.W."/>
            <person name="Cichocki N."/>
            <person name="Veneault-Fourrey C."/>
            <person name="LaButti K."/>
            <person name="Lindquist E.A."/>
            <person name="Lipzen A."/>
            <person name="Lundell T."/>
            <person name="Morin E."/>
            <person name="Murat C."/>
            <person name="Riley R."/>
            <person name="Ohm R."/>
            <person name="Sun H."/>
            <person name="Tunlid A."/>
            <person name="Henrissat B."/>
            <person name="Grigoriev I.V."/>
            <person name="Hibbett D.S."/>
            <person name="Martin F."/>
        </authorList>
    </citation>
    <scope>NUCLEOTIDE SEQUENCE [LARGE SCALE GENOMIC DNA]</scope>
    <source>
        <strain evidence="3">LaAM-08-1</strain>
    </source>
</reference>
<reference evidence="2 3" key="1">
    <citation type="submission" date="2014-04" db="EMBL/GenBank/DDBJ databases">
        <authorList>
            <consortium name="DOE Joint Genome Institute"/>
            <person name="Kuo A."/>
            <person name="Kohler A."/>
            <person name="Nagy L.G."/>
            <person name="Floudas D."/>
            <person name="Copeland A."/>
            <person name="Barry K.W."/>
            <person name="Cichocki N."/>
            <person name="Veneault-Fourrey C."/>
            <person name="LaButti K."/>
            <person name="Lindquist E.A."/>
            <person name="Lipzen A."/>
            <person name="Lundell T."/>
            <person name="Morin E."/>
            <person name="Murat C."/>
            <person name="Sun H."/>
            <person name="Tunlid A."/>
            <person name="Henrissat B."/>
            <person name="Grigoriev I.V."/>
            <person name="Hibbett D.S."/>
            <person name="Martin F."/>
            <person name="Nordberg H.P."/>
            <person name="Cantor M.N."/>
            <person name="Hua S.X."/>
        </authorList>
    </citation>
    <scope>NUCLEOTIDE SEQUENCE [LARGE SCALE GENOMIC DNA]</scope>
    <source>
        <strain evidence="2 3">LaAM-08-1</strain>
    </source>
</reference>
<dbReference type="AlphaFoldDB" id="A0A0C9WRK2"/>
<proteinExistence type="predicted"/>
<accession>A0A0C9WRK2</accession>
<gene>
    <name evidence="2" type="ORF">K443DRAFT_684076</name>
</gene>
<protein>
    <submittedName>
        <fullName evidence="2">Uncharacterized protein</fullName>
    </submittedName>
</protein>
<evidence type="ECO:0000313" key="3">
    <source>
        <dbReference type="Proteomes" id="UP000054477"/>
    </source>
</evidence>
<feature type="signal peptide" evidence="1">
    <location>
        <begin position="1"/>
        <end position="19"/>
    </location>
</feature>
<dbReference type="HOGENOM" id="CLU_150162_0_0_1"/>
<evidence type="ECO:0000256" key="1">
    <source>
        <dbReference type="SAM" id="SignalP"/>
    </source>
</evidence>
<keyword evidence="1" id="KW-0732">Signal</keyword>
<dbReference type="OrthoDB" id="3262731at2759"/>
<sequence>MHLSFFTLIALFALAAVRAVPAGQPSGAPSCTHTCPSTDQAGFPLGNSSDDGTTLFCSYPAFPGEDPNDFFCKYSSTGGGLRDDNDAGFCPGTAVGSCSTRRRNVLAQPPAPPAPVDVPLVFVPNDKVKVRAQLKKRQARIPSSSSS</sequence>
<evidence type="ECO:0000313" key="2">
    <source>
        <dbReference type="EMBL" id="KIJ94055.1"/>
    </source>
</evidence>
<organism evidence="2 3">
    <name type="scientific">Laccaria amethystina LaAM-08-1</name>
    <dbReference type="NCBI Taxonomy" id="1095629"/>
    <lineage>
        <taxon>Eukaryota</taxon>
        <taxon>Fungi</taxon>
        <taxon>Dikarya</taxon>
        <taxon>Basidiomycota</taxon>
        <taxon>Agaricomycotina</taxon>
        <taxon>Agaricomycetes</taxon>
        <taxon>Agaricomycetidae</taxon>
        <taxon>Agaricales</taxon>
        <taxon>Agaricineae</taxon>
        <taxon>Hydnangiaceae</taxon>
        <taxon>Laccaria</taxon>
    </lineage>
</organism>
<keyword evidence="3" id="KW-1185">Reference proteome</keyword>
<name>A0A0C9WRK2_9AGAR</name>
<dbReference type="EMBL" id="KN838812">
    <property type="protein sequence ID" value="KIJ94055.1"/>
    <property type="molecule type" value="Genomic_DNA"/>
</dbReference>
<dbReference type="Proteomes" id="UP000054477">
    <property type="component" value="Unassembled WGS sequence"/>
</dbReference>